<dbReference type="Pfam" id="PF00296">
    <property type="entry name" value="Bac_luciferase"/>
    <property type="match status" value="1"/>
</dbReference>
<dbReference type="InterPro" id="IPR050766">
    <property type="entry name" value="Bact_Lucif_Oxidored"/>
</dbReference>
<dbReference type="InterPro" id="IPR036661">
    <property type="entry name" value="Luciferase-like_sf"/>
</dbReference>
<protein>
    <submittedName>
        <fullName evidence="6">LLM class flavin-dependent oxidoreductase</fullName>
    </submittedName>
</protein>
<evidence type="ECO:0000256" key="3">
    <source>
        <dbReference type="ARBA" id="ARBA00023002"/>
    </source>
</evidence>
<dbReference type="SUPFAM" id="SSF51679">
    <property type="entry name" value="Bacterial luciferase-like"/>
    <property type="match status" value="1"/>
</dbReference>
<dbReference type="Gene3D" id="3.20.20.30">
    <property type="entry name" value="Luciferase-like domain"/>
    <property type="match status" value="1"/>
</dbReference>
<evidence type="ECO:0000313" key="7">
    <source>
        <dbReference type="Proteomes" id="UP001143362"/>
    </source>
</evidence>
<sequence length="447" mass="50063">MRVNRESRRSPNPVVYKPAQLKASILRISTLAFIVQKHFTRNVIYRERAVTYKPRKLKFGAFLAPFHNDRTSPTFALERDLDLVKFLDEMDYDEAWIGEHHSGAYECISSPEVFIATAAERTRHIRFGTGVSSLSYHQPLILADRIAQLDHQTRGRIMFGVGPGQLIADAHMMGVDPQRLRERMGESLDVLVKLLRGEVVTVSTDWFTLNEARMHILPYQENLEITVASAISPSGARLAGQYGANMLSVAASSPQGFKALADSWQICEDKAAEYGQTVDRSTWRVVAPFHIAETREQARQDLEHGLMDMFNYFHKFGGELFPQVKDLDEAIEVWCNGGLGAFGVGLVGTPDDLVEHIQNLQEQSGGFGAFLSLAHNAASYEATRKSYELLARYVMPHFQHCNDNRTPSLEWASSNADRFMAEYMGGIQKAIDHHDAEVAGKEKAGSS</sequence>
<accession>A0ABT3THL7</accession>
<evidence type="ECO:0000256" key="4">
    <source>
        <dbReference type="ARBA" id="ARBA00023033"/>
    </source>
</evidence>
<proteinExistence type="inferred from homology"/>
<organism evidence="6 7">
    <name type="scientific">Candidatus Litorirhabdus singularis</name>
    <dbReference type="NCBI Taxonomy" id="2518993"/>
    <lineage>
        <taxon>Bacteria</taxon>
        <taxon>Pseudomonadati</taxon>
        <taxon>Pseudomonadota</taxon>
        <taxon>Gammaproteobacteria</taxon>
        <taxon>Cellvibrionales</taxon>
        <taxon>Halieaceae</taxon>
        <taxon>Candidatus Litorirhabdus</taxon>
    </lineage>
</organism>
<dbReference type="Proteomes" id="UP001143362">
    <property type="component" value="Unassembled WGS sequence"/>
</dbReference>
<keyword evidence="4" id="KW-0503">Monooxygenase</keyword>
<evidence type="ECO:0000259" key="5">
    <source>
        <dbReference type="Pfam" id="PF00296"/>
    </source>
</evidence>
<evidence type="ECO:0000256" key="2">
    <source>
        <dbReference type="ARBA" id="ARBA00022630"/>
    </source>
</evidence>
<evidence type="ECO:0000256" key="1">
    <source>
        <dbReference type="ARBA" id="ARBA00010426"/>
    </source>
</evidence>
<name>A0ABT3THL7_9GAMM</name>
<dbReference type="PANTHER" id="PTHR30137">
    <property type="entry name" value="LUCIFERASE-LIKE MONOOXYGENASE"/>
    <property type="match status" value="1"/>
</dbReference>
<comment type="similarity">
    <text evidence="1">Belongs to the bacterial luciferase oxidoreductase family.</text>
</comment>
<dbReference type="InterPro" id="IPR011251">
    <property type="entry name" value="Luciferase-like_dom"/>
</dbReference>
<evidence type="ECO:0000313" key="6">
    <source>
        <dbReference type="EMBL" id="MCX2981705.1"/>
    </source>
</evidence>
<comment type="caution">
    <text evidence="6">The sequence shown here is derived from an EMBL/GenBank/DDBJ whole genome shotgun (WGS) entry which is preliminary data.</text>
</comment>
<dbReference type="PANTHER" id="PTHR30137:SF16">
    <property type="entry name" value="BLL0895 PROTEIN"/>
    <property type="match status" value="1"/>
</dbReference>
<keyword evidence="3" id="KW-0560">Oxidoreductase</keyword>
<keyword evidence="7" id="KW-1185">Reference proteome</keyword>
<gene>
    <name evidence="6" type="ORF">EYC98_12620</name>
</gene>
<keyword evidence="2" id="KW-0285">Flavoprotein</keyword>
<dbReference type="EMBL" id="SHNN01000002">
    <property type="protein sequence ID" value="MCX2981705.1"/>
    <property type="molecule type" value="Genomic_DNA"/>
</dbReference>
<feature type="domain" description="Luciferase-like" evidence="5">
    <location>
        <begin position="58"/>
        <end position="362"/>
    </location>
</feature>
<reference evidence="6" key="1">
    <citation type="submission" date="2019-02" db="EMBL/GenBank/DDBJ databases">
        <authorList>
            <person name="Li S.-H."/>
        </authorList>
    </citation>
    <scope>NUCLEOTIDE SEQUENCE</scope>
    <source>
        <strain evidence="6">IMCC14734</strain>
    </source>
</reference>